<dbReference type="CDD" id="cd00609">
    <property type="entry name" value="AAT_like"/>
    <property type="match status" value="1"/>
</dbReference>
<keyword evidence="4 7" id="KW-0808">Transferase</keyword>
<comment type="caution">
    <text evidence="9">The sequence shown here is derived from an EMBL/GenBank/DDBJ whole genome shotgun (WGS) entry which is preliminary data.</text>
</comment>
<gene>
    <name evidence="9" type="ORF">PAF17_13145</name>
</gene>
<comment type="cofactor">
    <cofactor evidence="1 7">
        <name>pyridoxal 5'-phosphate</name>
        <dbReference type="ChEBI" id="CHEBI:597326"/>
    </cofactor>
</comment>
<dbReference type="Gene3D" id="3.90.1150.10">
    <property type="entry name" value="Aspartate Aminotransferase, domain 1"/>
    <property type="match status" value="1"/>
</dbReference>
<dbReference type="GO" id="GO:0008483">
    <property type="term" value="F:transaminase activity"/>
    <property type="evidence" value="ECO:0007669"/>
    <property type="project" value="UniProtKB-KW"/>
</dbReference>
<evidence type="ECO:0000256" key="6">
    <source>
        <dbReference type="ARBA" id="ARBA00049185"/>
    </source>
</evidence>
<reference evidence="9" key="1">
    <citation type="submission" date="2022-12" db="EMBL/GenBank/DDBJ databases">
        <title>Paracoccus onchidii sp. nov., isolated from a marine invertebrate from the South China Sea.</title>
        <authorList>
            <person name="Xu S."/>
            <person name="Liu Z."/>
            <person name="Xu Y."/>
        </authorList>
    </citation>
    <scope>NUCLEOTIDE SEQUENCE</scope>
    <source>
        <strain evidence="9">Z330</strain>
    </source>
</reference>
<comment type="catalytic activity">
    <reaction evidence="6">
        <text>L-aspartate + 2-oxoglutarate = oxaloacetate + L-glutamate</text>
        <dbReference type="Rhea" id="RHEA:21824"/>
        <dbReference type="ChEBI" id="CHEBI:16452"/>
        <dbReference type="ChEBI" id="CHEBI:16810"/>
        <dbReference type="ChEBI" id="CHEBI:29985"/>
        <dbReference type="ChEBI" id="CHEBI:29991"/>
        <dbReference type="EC" id="2.6.1.1"/>
    </reaction>
</comment>
<evidence type="ECO:0000313" key="10">
    <source>
        <dbReference type="Proteomes" id="UP001165641"/>
    </source>
</evidence>
<evidence type="ECO:0000256" key="5">
    <source>
        <dbReference type="ARBA" id="ARBA00022898"/>
    </source>
</evidence>
<evidence type="ECO:0000256" key="7">
    <source>
        <dbReference type="RuleBase" id="RU000481"/>
    </source>
</evidence>
<dbReference type="SUPFAM" id="SSF53383">
    <property type="entry name" value="PLP-dependent transferases"/>
    <property type="match status" value="1"/>
</dbReference>
<evidence type="ECO:0000256" key="4">
    <source>
        <dbReference type="ARBA" id="ARBA00022679"/>
    </source>
</evidence>
<evidence type="ECO:0000313" key="9">
    <source>
        <dbReference type="EMBL" id="MDB6178444.1"/>
    </source>
</evidence>
<dbReference type="Pfam" id="PF00155">
    <property type="entry name" value="Aminotran_1_2"/>
    <property type="match status" value="1"/>
</dbReference>
<evidence type="ECO:0000256" key="1">
    <source>
        <dbReference type="ARBA" id="ARBA00001933"/>
    </source>
</evidence>
<keyword evidence="10" id="KW-1185">Reference proteome</keyword>
<keyword evidence="3 7" id="KW-0032">Aminotransferase</keyword>
<sequence length="411" mass="44101">MDIRTSMFRPAKRIEDLGVSEILAITARANELRRAGRPVIILGAGEPDFDTPDHIKEAAIAAIGRGETKYTALDGSPELKRAIRDKFQRENGLEFGADEVTAAAGAKQILYNAMMASLNDGDEVIVPTPCWTSYFDIIRIAGGVPVPVACDDSTGFRLTAEALEAAITPKTRWLMLNSPSNPTGSAYHEADYRKLIDVLHRHPQVWLMVDDMYEHIVYDGFRFVTPAALDVAIRDRCLTVNGVSKAYAMTGWRLGYAGGPAGLIAAMAVVQSQSTSCPSSVTQAAAIAALDGPQGFLADRAASFAARRNLVVEGLNAIDGITCRTPEGAFYTFASCEGLLGCVTPQGARLDSDRDFCAWLLEVADVAVVPGACFGLPGYFRISYATSQAELSQALARIAKACGMLQHRSDA</sequence>
<dbReference type="PANTHER" id="PTHR46383">
    <property type="entry name" value="ASPARTATE AMINOTRANSFERASE"/>
    <property type="match status" value="1"/>
</dbReference>
<accession>A0ABT4ZGQ4</accession>
<evidence type="ECO:0000256" key="3">
    <source>
        <dbReference type="ARBA" id="ARBA00022576"/>
    </source>
</evidence>
<dbReference type="EMBL" id="JAQBIE010000016">
    <property type="protein sequence ID" value="MDB6178444.1"/>
    <property type="molecule type" value="Genomic_DNA"/>
</dbReference>
<proteinExistence type="inferred from homology"/>
<dbReference type="InterPro" id="IPR015422">
    <property type="entry name" value="PyrdxlP-dep_Trfase_small"/>
</dbReference>
<keyword evidence="5" id="KW-0663">Pyridoxal phosphate</keyword>
<evidence type="ECO:0000259" key="8">
    <source>
        <dbReference type="Pfam" id="PF00155"/>
    </source>
</evidence>
<dbReference type="PANTHER" id="PTHR46383:SF1">
    <property type="entry name" value="ASPARTATE AMINOTRANSFERASE"/>
    <property type="match status" value="1"/>
</dbReference>
<comment type="similarity">
    <text evidence="2 7">Belongs to the class-I pyridoxal-phosphate-dependent aminotransferase family.</text>
</comment>
<organism evidence="9 10">
    <name type="scientific">Paracoccus onchidii</name>
    <dbReference type="NCBI Taxonomy" id="3017813"/>
    <lineage>
        <taxon>Bacteria</taxon>
        <taxon>Pseudomonadati</taxon>
        <taxon>Pseudomonadota</taxon>
        <taxon>Alphaproteobacteria</taxon>
        <taxon>Rhodobacterales</taxon>
        <taxon>Paracoccaceae</taxon>
        <taxon>Paracoccus</taxon>
    </lineage>
</organism>
<feature type="domain" description="Aminotransferase class I/classII large" evidence="8">
    <location>
        <begin position="38"/>
        <end position="398"/>
    </location>
</feature>
<dbReference type="Proteomes" id="UP001165641">
    <property type="component" value="Unassembled WGS sequence"/>
</dbReference>
<dbReference type="InterPro" id="IPR004838">
    <property type="entry name" value="NHTrfase_class1_PyrdxlP-BS"/>
</dbReference>
<dbReference type="Gene3D" id="3.40.640.10">
    <property type="entry name" value="Type I PLP-dependent aspartate aminotransferase-like (Major domain)"/>
    <property type="match status" value="1"/>
</dbReference>
<name>A0ABT4ZGQ4_9RHOB</name>
<dbReference type="InterPro" id="IPR050596">
    <property type="entry name" value="AspAT/PAT-like"/>
</dbReference>
<dbReference type="RefSeq" id="WP_271889566.1">
    <property type="nucleotide sequence ID" value="NZ_JAQBIE010000016.1"/>
</dbReference>
<evidence type="ECO:0000256" key="2">
    <source>
        <dbReference type="ARBA" id="ARBA00007441"/>
    </source>
</evidence>
<dbReference type="InterPro" id="IPR004839">
    <property type="entry name" value="Aminotransferase_I/II_large"/>
</dbReference>
<dbReference type="PROSITE" id="PS00105">
    <property type="entry name" value="AA_TRANSFER_CLASS_1"/>
    <property type="match status" value="1"/>
</dbReference>
<dbReference type="EC" id="2.6.1.-" evidence="7"/>
<protein>
    <recommendedName>
        <fullName evidence="7">Aminotransferase</fullName>
        <ecNumber evidence="7">2.6.1.-</ecNumber>
    </recommendedName>
</protein>
<dbReference type="InterPro" id="IPR015424">
    <property type="entry name" value="PyrdxlP-dep_Trfase"/>
</dbReference>
<dbReference type="InterPro" id="IPR015421">
    <property type="entry name" value="PyrdxlP-dep_Trfase_major"/>
</dbReference>